<keyword evidence="2" id="KW-1185">Reference proteome</keyword>
<protein>
    <submittedName>
        <fullName evidence="1">Uncharacterized protein</fullName>
    </submittedName>
</protein>
<organism evidence="1 2">
    <name type="scientific">Diploptera punctata</name>
    <name type="common">Pacific beetle cockroach</name>
    <dbReference type="NCBI Taxonomy" id="6984"/>
    <lineage>
        <taxon>Eukaryota</taxon>
        <taxon>Metazoa</taxon>
        <taxon>Ecdysozoa</taxon>
        <taxon>Arthropoda</taxon>
        <taxon>Hexapoda</taxon>
        <taxon>Insecta</taxon>
        <taxon>Pterygota</taxon>
        <taxon>Neoptera</taxon>
        <taxon>Polyneoptera</taxon>
        <taxon>Dictyoptera</taxon>
        <taxon>Blattodea</taxon>
        <taxon>Blaberoidea</taxon>
        <taxon>Blaberidae</taxon>
        <taxon>Diplopterinae</taxon>
        <taxon>Diploptera</taxon>
    </lineage>
</organism>
<proteinExistence type="predicted"/>
<evidence type="ECO:0000313" key="1">
    <source>
        <dbReference type="EMBL" id="KAJ9588961.1"/>
    </source>
</evidence>
<dbReference type="EMBL" id="JASPKZ010005293">
    <property type="protein sequence ID" value="KAJ9588961.1"/>
    <property type="molecule type" value="Genomic_DNA"/>
</dbReference>
<feature type="non-terminal residue" evidence="1">
    <location>
        <position position="1"/>
    </location>
</feature>
<reference evidence="1" key="1">
    <citation type="journal article" date="2023" name="IScience">
        <title>Live-bearing cockroach genome reveals convergent evolutionary mechanisms linked to viviparity in insects and beyond.</title>
        <authorList>
            <person name="Fouks B."/>
            <person name="Harrison M.C."/>
            <person name="Mikhailova A.A."/>
            <person name="Marchal E."/>
            <person name="English S."/>
            <person name="Carruthers M."/>
            <person name="Jennings E.C."/>
            <person name="Chiamaka E.L."/>
            <person name="Frigard R.A."/>
            <person name="Pippel M."/>
            <person name="Attardo G.M."/>
            <person name="Benoit J.B."/>
            <person name="Bornberg-Bauer E."/>
            <person name="Tobe S.S."/>
        </authorList>
    </citation>
    <scope>NUCLEOTIDE SEQUENCE</scope>
    <source>
        <strain evidence="1">Stay&amp;Tobe</strain>
    </source>
</reference>
<feature type="non-terminal residue" evidence="1">
    <location>
        <position position="57"/>
    </location>
</feature>
<dbReference type="AlphaFoldDB" id="A0AAD7ZYX2"/>
<evidence type="ECO:0000313" key="2">
    <source>
        <dbReference type="Proteomes" id="UP001233999"/>
    </source>
</evidence>
<gene>
    <name evidence="1" type="ORF">L9F63_017756</name>
</gene>
<reference evidence="1" key="2">
    <citation type="submission" date="2023-05" db="EMBL/GenBank/DDBJ databases">
        <authorList>
            <person name="Fouks B."/>
        </authorList>
    </citation>
    <scope>NUCLEOTIDE SEQUENCE</scope>
    <source>
        <strain evidence="1">Stay&amp;Tobe</strain>
        <tissue evidence="1">Testes</tissue>
    </source>
</reference>
<name>A0AAD7ZYX2_DIPPU</name>
<accession>A0AAD7ZYX2</accession>
<comment type="caution">
    <text evidence="1">The sequence shown here is derived from an EMBL/GenBank/DDBJ whole genome shotgun (WGS) entry which is preliminary data.</text>
</comment>
<dbReference type="Proteomes" id="UP001233999">
    <property type="component" value="Unassembled WGS sequence"/>
</dbReference>
<sequence>IFKSVRHRGDIKTRSFTSQKYLTITDKINYLNCLVNRYPLRVSLKCIQLLLRRRVHA</sequence>